<dbReference type="STRING" id="1798513.A3A40_01610"/>
<accession>A0A1F6EJW2</accession>
<dbReference type="Pfam" id="PF00389">
    <property type="entry name" value="2-Hacid_dh"/>
    <property type="match status" value="1"/>
</dbReference>
<evidence type="ECO:0000313" key="8">
    <source>
        <dbReference type="Proteomes" id="UP000178427"/>
    </source>
</evidence>
<dbReference type="EMBL" id="MFMA01000024">
    <property type="protein sequence ID" value="OGG73924.1"/>
    <property type="molecule type" value="Genomic_DNA"/>
</dbReference>
<dbReference type="FunFam" id="3.40.50.720:FF:000041">
    <property type="entry name" value="D-3-phosphoglycerate dehydrogenase"/>
    <property type="match status" value="1"/>
</dbReference>
<dbReference type="InterPro" id="IPR036291">
    <property type="entry name" value="NAD(P)-bd_dom_sf"/>
</dbReference>
<dbReference type="SUPFAM" id="SSF51735">
    <property type="entry name" value="NAD(P)-binding Rossmann-fold domains"/>
    <property type="match status" value="1"/>
</dbReference>
<evidence type="ECO:0000259" key="5">
    <source>
        <dbReference type="Pfam" id="PF00389"/>
    </source>
</evidence>
<evidence type="ECO:0000313" key="7">
    <source>
        <dbReference type="EMBL" id="OGG73924.1"/>
    </source>
</evidence>
<dbReference type="InterPro" id="IPR029753">
    <property type="entry name" value="D-isomer_DH_CS"/>
</dbReference>
<evidence type="ECO:0000256" key="2">
    <source>
        <dbReference type="ARBA" id="ARBA00023002"/>
    </source>
</evidence>
<protein>
    <recommendedName>
        <fullName evidence="9">Hydroxyacid dehydrogenase</fullName>
    </recommendedName>
</protein>
<dbReference type="GO" id="GO:0008720">
    <property type="term" value="F:D-lactate dehydrogenase (NAD+) activity"/>
    <property type="evidence" value="ECO:0007669"/>
    <property type="project" value="TreeGrafter"/>
</dbReference>
<dbReference type="InterPro" id="IPR006140">
    <property type="entry name" value="D-isomer_DH_NAD-bd"/>
</dbReference>
<organism evidence="7 8">
    <name type="scientific">Candidatus Kaiserbacteria bacterium RIFCSPLOWO2_01_FULL_54_20</name>
    <dbReference type="NCBI Taxonomy" id="1798513"/>
    <lineage>
        <taxon>Bacteria</taxon>
        <taxon>Candidatus Kaiseribacteriota</taxon>
    </lineage>
</organism>
<evidence type="ECO:0000256" key="1">
    <source>
        <dbReference type="ARBA" id="ARBA00005854"/>
    </source>
</evidence>
<feature type="domain" description="D-isomer specific 2-hydroxyacid dehydrogenase catalytic" evidence="5">
    <location>
        <begin position="3"/>
        <end position="331"/>
    </location>
</feature>
<dbReference type="PANTHER" id="PTHR43026:SF1">
    <property type="entry name" value="2-HYDROXYACID DEHYDROGENASE HOMOLOG 1-RELATED"/>
    <property type="match status" value="1"/>
</dbReference>
<evidence type="ECO:0000256" key="4">
    <source>
        <dbReference type="RuleBase" id="RU003719"/>
    </source>
</evidence>
<comment type="similarity">
    <text evidence="1 4">Belongs to the D-isomer specific 2-hydroxyacid dehydrogenase family.</text>
</comment>
<dbReference type="PROSITE" id="PS00670">
    <property type="entry name" value="D_2_HYDROXYACID_DH_2"/>
    <property type="match status" value="1"/>
</dbReference>
<dbReference type="PROSITE" id="PS00671">
    <property type="entry name" value="D_2_HYDROXYACID_DH_3"/>
    <property type="match status" value="1"/>
</dbReference>
<comment type="caution">
    <text evidence="7">The sequence shown here is derived from an EMBL/GenBank/DDBJ whole genome shotgun (WGS) entry which is preliminary data.</text>
</comment>
<dbReference type="InterPro" id="IPR006139">
    <property type="entry name" value="D-isomer_2_OHA_DH_cat_dom"/>
</dbReference>
<dbReference type="GO" id="GO:0051287">
    <property type="term" value="F:NAD binding"/>
    <property type="evidence" value="ECO:0007669"/>
    <property type="project" value="InterPro"/>
</dbReference>
<dbReference type="SUPFAM" id="SSF52283">
    <property type="entry name" value="Formate/glycerate dehydrogenase catalytic domain-like"/>
    <property type="match status" value="1"/>
</dbReference>
<keyword evidence="2 4" id="KW-0560">Oxidoreductase</keyword>
<dbReference type="GO" id="GO:0006564">
    <property type="term" value="P:L-serine biosynthetic process"/>
    <property type="evidence" value="ECO:0007669"/>
    <property type="project" value="UniProtKB-ARBA"/>
</dbReference>
<evidence type="ECO:0000256" key="3">
    <source>
        <dbReference type="ARBA" id="ARBA00023027"/>
    </source>
</evidence>
<keyword evidence="3" id="KW-0520">NAD</keyword>
<feature type="domain" description="D-isomer specific 2-hydroxyacid dehydrogenase NAD-binding" evidence="6">
    <location>
        <begin position="106"/>
        <end position="301"/>
    </location>
</feature>
<evidence type="ECO:0000259" key="6">
    <source>
        <dbReference type="Pfam" id="PF02826"/>
    </source>
</evidence>
<proteinExistence type="inferred from homology"/>
<dbReference type="InterPro" id="IPR029752">
    <property type="entry name" value="D-isomer_DH_CS1"/>
</dbReference>
<dbReference type="Gene3D" id="3.40.50.720">
    <property type="entry name" value="NAD(P)-binding Rossmann-like Domain"/>
    <property type="match status" value="2"/>
</dbReference>
<dbReference type="GO" id="GO:0004617">
    <property type="term" value="F:phosphoglycerate dehydrogenase activity"/>
    <property type="evidence" value="ECO:0007669"/>
    <property type="project" value="UniProtKB-ARBA"/>
</dbReference>
<sequence length="334" mass="36319">MKILVFDADAAVREIFGKQLVGNQIVYFDTHVSSETLSAHADAEVVSMFVASSFSKEHIDLLPNLKCIAARSTGVDHIDVAYARGKGIEVCNVPRYGAHTVAEFTFALLLSLSRRIPEATHQVREDGDFRTEALEGFDLFGKTIGIIGTGAIGRNVASIAQGFGMEVRLFDHHPDTGLEGEHARYVSMEELLASSDIVTLHVPASAENKHMLGKAELEKVKRGAYIINTARGELIDPEALLEALKSGQVAGAGIDVLEEERVLKDEMELVKGIESIHALKSLIRDHILVDMPRVVVTPHIAFCSRDAYHEILSTTAENIIAFVSGTPKNVVATP</sequence>
<gene>
    <name evidence="7" type="ORF">A3A40_01610</name>
</gene>
<evidence type="ECO:0008006" key="9">
    <source>
        <dbReference type="Google" id="ProtNLM"/>
    </source>
</evidence>
<dbReference type="Pfam" id="PF02826">
    <property type="entry name" value="2-Hacid_dh_C"/>
    <property type="match status" value="1"/>
</dbReference>
<dbReference type="PANTHER" id="PTHR43026">
    <property type="entry name" value="2-HYDROXYACID DEHYDROGENASE HOMOLOG 1-RELATED"/>
    <property type="match status" value="1"/>
</dbReference>
<dbReference type="PROSITE" id="PS00065">
    <property type="entry name" value="D_2_HYDROXYACID_DH_1"/>
    <property type="match status" value="1"/>
</dbReference>
<dbReference type="InterPro" id="IPR058205">
    <property type="entry name" value="D-LDH-like"/>
</dbReference>
<name>A0A1F6EJW2_9BACT</name>
<reference evidence="7 8" key="1">
    <citation type="journal article" date="2016" name="Nat. Commun.">
        <title>Thousands of microbial genomes shed light on interconnected biogeochemical processes in an aquifer system.</title>
        <authorList>
            <person name="Anantharaman K."/>
            <person name="Brown C.T."/>
            <person name="Hug L.A."/>
            <person name="Sharon I."/>
            <person name="Castelle C.J."/>
            <person name="Probst A.J."/>
            <person name="Thomas B.C."/>
            <person name="Singh A."/>
            <person name="Wilkins M.J."/>
            <person name="Karaoz U."/>
            <person name="Brodie E.L."/>
            <person name="Williams K.H."/>
            <person name="Hubbard S.S."/>
            <person name="Banfield J.F."/>
        </authorList>
    </citation>
    <scope>NUCLEOTIDE SEQUENCE [LARGE SCALE GENOMIC DNA]</scope>
</reference>
<dbReference type="Proteomes" id="UP000178427">
    <property type="component" value="Unassembled WGS sequence"/>
</dbReference>
<dbReference type="GO" id="GO:0047545">
    <property type="term" value="F:(S)-2-hydroxyglutarate dehydrogenase activity"/>
    <property type="evidence" value="ECO:0007669"/>
    <property type="project" value="UniProtKB-ARBA"/>
</dbReference>
<dbReference type="AlphaFoldDB" id="A0A1F6EJW2"/>